<evidence type="ECO:0000313" key="10">
    <source>
        <dbReference type="RefSeq" id="XP_008792628.2"/>
    </source>
</evidence>
<dbReference type="CDD" id="cd11454">
    <property type="entry name" value="bHLH_AtIND_like"/>
    <property type="match status" value="1"/>
</dbReference>
<gene>
    <name evidence="10" type="primary">LOC103709176</name>
</gene>
<evidence type="ECO:0000256" key="7">
    <source>
        <dbReference type="SAM" id="MobiDB-lite"/>
    </source>
</evidence>
<keyword evidence="3" id="KW-0805">Transcription regulation</keyword>
<reference evidence="9" key="1">
    <citation type="journal article" date="2019" name="Nat. Commun.">
        <title>Genome-wide association mapping of date palm fruit traits.</title>
        <authorList>
            <person name="Hazzouri K.M."/>
            <person name="Gros-Balthazard M."/>
            <person name="Flowers J.M."/>
            <person name="Copetti D."/>
            <person name="Lemansour A."/>
            <person name="Lebrun M."/>
            <person name="Masmoudi K."/>
            <person name="Ferrand S."/>
            <person name="Dhar M.I."/>
            <person name="Fresquez Z.A."/>
            <person name="Rosas U."/>
            <person name="Zhang J."/>
            <person name="Talag J."/>
            <person name="Lee S."/>
            <person name="Kudrna D."/>
            <person name="Powell R.F."/>
            <person name="Leitch I.J."/>
            <person name="Krueger R.R."/>
            <person name="Wing R.A."/>
            <person name="Amiri K.M.A."/>
            <person name="Purugganan M.D."/>
        </authorList>
    </citation>
    <scope>NUCLEOTIDE SEQUENCE [LARGE SCALE GENOMIC DNA]</scope>
    <source>
        <strain evidence="9">cv. Khalas</strain>
    </source>
</reference>
<dbReference type="GO" id="GO:0046983">
    <property type="term" value="F:protein dimerization activity"/>
    <property type="evidence" value="ECO:0007669"/>
    <property type="project" value="InterPro"/>
</dbReference>
<keyword evidence="5" id="KW-0804">Transcription</keyword>
<keyword evidence="9" id="KW-1185">Reference proteome</keyword>
<feature type="region of interest" description="Disordered" evidence="7">
    <location>
        <begin position="143"/>
        <end position="284"/>
    </location>
</feature>
<evidence type="ECO:0000256" key="4">
    <source>
        <dbReference type="ARBA" id="ARBA00023125"/>
    </source>
</evidence>
<evidence type="ECO:0000259" key="8">
    <source>
        <dbReference type="PROSITE" id="PS50888"/>
    </source>
</evidence>
<dbReference type="InterPro" id="IPR011598">
    <property type="entry name" value="bHLH_dom"/>
</dbReference>
<dbReference type="SUPFAM" id="SSF47459">
    <property type="entry name" value="HLH, helix-loop-helix DNA-binding domain"/>
    <property type="match status" value="1"/>
</dbReference>
<dbReference type="PANTHER" id="PTHR16223">
    <property type="entry name" value="TRANSCRIPTION FACTOR BHLH83-RELATED"/>
    <property type="match status" value="1"/>
</dbReference>
<feature type="compositionally biased region" description="Basic residues" evidence="7">
    <location>
        <begin position="196"/>
        <end position="207"/>
    </location>
</feature>
<comment type="subcellular location">
    <subcellularLocation>
        <location evidence="1">Nucleus</location>
    </subcellularLocation>
</comment>
<dbReference type="RefSeq" id="XP_008792628.2">
    <property type="nucleotide sequence ID" value="XM_008794406.2"/>
</dbReference>
<evidence type="ECO:0000256" key="5">
    <source>
        <dbReference type="ARBA" id="ARBA00023163"/>
    </source>
</evidence>
<evidence type="ECO:0000256" key="3">
    <source>
        <dbReference type="ARBA" id="ARBA00023015"/>
    </source>
</evidence>
<dbReference type="GO" id="GO:0000978">
    <property type="term" value="F:RNA polymerase II cis-regulatory region sequence-specific DNA binding"/>
    <property type="evidence" value="ECO:0007669"/>
    <property type="project" value="TreeGrafter"/>
</dbReference>
<accession>A0A8B7C6E7</accession>
<dbReference type="Proteomes" id="UP000228380">
    <property type="component" value="Chromosome 16"/>
</dbReference>
<protein>
    <submittedName>
        <fullName evidence="10">Transcription factor bHLH84-like</fullName>
    </submittedName>
</protein>
<dbReference type="KEGG" id="pda:103709176"/>
<dbReference type="GO" id="GO:0005634">
    <property type="term" value="C:nucleus"/>
    <property type="evidence" value="ECO:0007669"/>
    <property type="project" value="UniProtKB-SubCell"/>
</dbReference>
<dbReference type="OrthoDB" id="651283at2759"/>
<sequence>MEPAEVVPEASWSSFNSTMPIKESEIMAHLLGTYNFPIEHDHHDPSFGNPSISWSSDHVSDLYYCLDSVNADANTSSYYWPQGDDSSMSTSSFFAPPSGYEGCYLSGSNEVPGINASSASMDYYLVGEKLPTSSVQVASINPPNVDPISLNDMTNSDDMGDSGMNISEFTIPDHLSQPKRRLHVSEDDKPAESPKKKVPKTSKKVQSKRAEKSTKSGDEEESNVVVNGQSSSCCSSEDNWNASQEPNGGGCTSPSSKGPPALNLNGKTRASRGAATDPQSLYARKRRERINERLRILQKLVPNGTKVDISTMLEEAVQYVKFLQLQIKLLSSDELWMYAPIAYNGMSIGLDLRISPQQQ</sequence>
<dbReference type="Gene3D" id="4.10.280.10">
    <property type="entry name" value="Helix-loop-helix DNA-binding domain"/>
    <property type="match status" value="1"/>
</dbReference>
<dbReference type="PANTHER" id="PTHR16223:SF300">
    <property type="entry name" value="TRANSCRIPTION FACTOR BHLH133"/>
    <property type="match status" value="1"/>
</dbReference>
<feature type="compositionally biased region" description="Basic and acidic residues" evidence="7">
    <location>
        <begin position="208"/>
        <end position="217"/>
    </location>
</feature>
<proteinExistence type="inferred from homology"/>
<comment type="similarity">
    <text evidence="2">Belongs to the bHLH protein family.</text>
</comment>
<feature type="compositionally biased region" description="Basic and acidic residues" evidence="7">
    <location>
        <begin position="183"/>
        <end position="195"/>
    </location>
</feature>
<dbReference type="GO" id="GO:0000981">
    <property type="term" value="F:DNA-binding transcription factor activity, RNA polymerase II-specific"/>
    <property type="evidence" value="ECO:0007669"/>
    <property type="project" value="TreeGrafter"/>
</dbReference>
<dbReference type="InterPro" id="IPR036638">
    <property type="entry name" value="HLH_DNA-bd_sf"/>
</dbReference>
<reference evidence="10" key="2">
    <citation type="submission" date="2025-08" db="UniProtKB">
        <authorList>
            <consortium name="RefSeq"/>
        </authorList>
    </citation>
    <scope>IDENTIFICATION</scope>
    <source>
        <tissue evidence="10">Young leaves</tissue>
    </source>
</reference>
<feature type="domain" description="BHLH" evidence="8">
    <location>
        <begin position="274"/>
        <end position="323"/>
    </location>
</feature>
<evidence type="ECO:0000313" key="9">
    <source>
        <dbReference type="Proteomes" id="UP000228380"/>
    </source>
</evidence>
<dbReference type="Pfam" id="PF00010">
    <property type="entry name" value="HLH"/>
    <property type="match status" value="1"/>
</dbReference>
<evidence type="ECO:0000256" key="1">
    <source>
        <dbReference type="ARBA" id="ARBA00004123"/>
    </source>
</evidence>
<feature type="compositionally biased region" description="Polar residues" evidence="7">
    <location>
        <begin position="224"/>
        <end position="256"/>
    </location>
</feature>
<dbReference type="PROSITE" id="PS50888">
    <property type="entry name" value="BHLH"/>
    <property type="match status" value="1"/>
</dbReference>
<keyword evidence="6" id="KW-0539">Nucleus</keyword>
<dbReference type="GeneID" id="103709176"/>
<dbReference type="FunFam" id="4.10.280.10:FF:000022">
    <property type="entry name" value="Basic helix-loop-helix transcription factor"/>
    <property type="match status" value="1"/>
</dbReference>
<evidence type="ECO:0000256" key="6">
    <source>
        <dbReference type="ARBA" id="ARBA00023242"/>
    </source>
</evidence>
<evidence type="ECO:0000256" key="2">
    <source>
        <dbReference type="ARBA" id="ARBA00005510"/>
    </source>
</evidence>
<dbReference type="InterPro" id="IPR045843">
    <property type="entry name" value="IND-like"/>
</dbReference>
<name>A0A8B7C6E7_PHODC</name>
<dbReference type="AlphaFoldDB" id="A0A8B7C6E7"/>
<organism evidence="9 10">
    <name type="scientific">Phoenix dactylifera</name>
    <name type="common">Date palm</name>
    <dbReference type="NCBI Taxonomy" id="42345"/>
    <lineage>
        <taxon>Eukaryota</taxon>
        <taxon>Viridiplantae</taxon>
        <taxon>Streptophyta</taxon>
        <taxon>Embryophyta</taxon>
        <taxon>Tracheophyta</taxon>
        <taxon>Spermatophyta</taxon>
        <taxon>Magnoliopsida</taxon>
        <taxon>Liliopsida</taxon>
        <taxon>Arecaceae</taxon>
        <taxon>Coryphoideae</taxon>
        <taxon>Phoeniceae</taxon>
        <taxon>Phoenix</taxon>
    </lineage>
</organism>
<keyword evidence="4" id="KW-0238">DNA-binding</keyword>
<dbReference type="SMART" id="SM00353">
    <property type="entry name" value="HLH"/>
    <property type="match status" value="1"/>
</dbReference>